<dbReference type="OrthoDB" id="8117402at2759"/>
<dbReference type="OMA" id="VKHIVCP"/>
<proteinExistence type="predicted"/>
<feature type="region of interest" description="Disordered" evidence="8">
    <location>
        <begin position="1"/>
        <end position="62"/>
    </location>
</feature>
<evidence type="ECO:0000256" key="7">
    <source>
        <dbReference type="PROSITE-ProRule" id="PRU00042"/>
    </source>
</evidence>
<dbReference type="eggNOG" id="ENOG502SAH5">
    <property type="taxonomic scope" value="Eukaryota"/>
</dbReference>
<evidence type="ECO:0000313" key="11">
    <source>
        <dbReference type="Proteomes" id="UP000030651"/>
    </source>
</evidence>
<keyword evidence="5" id="KW-0862">Zinc</keyword>
<dbReference type="GO" id="GO:0005634">
    <property type="term" value="C:nucleus"/>
    <property type="evidence" value="ECO:0007669"/>
    <property type="project" value="UniProtKB-SubCell"/>
</dbReference>
<feature type="domain" description="C2H2-type" evidence="9">
    <location>
        <begin position="61"/>
        <end position="87"/>
    </location>
</feature>
<keyword evidence="4 7" id="KW-0863">Zinc-finger</keyword>
<dbReference type="Proteomes" id="UP000030651">
    <property type="component" value="Unassembled WGS sequence"/>
</dbReference>
<feature type="domain" description="C2H2-type" evidence="9">
    <location>
        <begin position="313"/>
        <end position="345"/>
    </location>
</feature>
<evidence type="ECO:0000256" key="6">
    <source>
        <dbReference type="ARBA" id="ARBA00023242"/>
    </source>
</evidence>
<dbReference type="GO" id="GO:0001228">
    <property type="term" value="F:DNA-binding transcription activator activity, RNA polymerase II-specific"/>
    <property type="evidence" value="ECO:0007669"/>
    <property type="project" value="TreeGrafter"/>
</dbReference>
<dbReference type="InterPro" id="IPR013087">
    <property type="entry name" value="Znf_C2H2_type"/>
</dbReference>
<evidence type="ECO:0000259" key="9">
    <source>
        <dbReference type="PROSITE" id="PS50157"/>
    </source>
</evidence>
<keyword evidence="3" id="KW-0677">Repeat</keyword>
<evidence type="ECO:0000256" key="5">
    <source>
        <dbReference type="ARBA" id="ARBA00022833"/>
    </source>
</evidence>
<dbReference type="GO" id="GO:0008270">
    <property type="term" value="F:zinc ion binding"/>
    <property type="evidence" value="ECO:0007669"/>
    <property type="project" value="UniProtKB-KW"/>
</dbReference>
<keyword evidence="2" id="KW-0479">Metal-binding</keyword>
<evidence type="ECO:0000256" key="1">
    <source>
        <dbReference type="ARBA" id="ARBA00004123"/>
    </source>
</evidence>
<keyword evidence="11" id="KW-1185">Reference proteome</keyword>
<dbReference type="RefSeq" id="XP_007834401.1">
    <property type="nucleotide sequence ID" value="XM_007836210.1"/>
</dbReference>
<dbReference type="GeneID" id="19272642"/>
<dbReference type="AlphaFoldDB" id="W3X1Z5"/>
<keyword evidence="6" id="KW-0539">Nucleus</keyword>
<dbReference type="PANTHER" id="PTHR24376">
    <property type="entry name" value="ZINC FINGER PROTEIN"/>
    <property type="match status" value="1"/>
</dbReference>
<evidence type="ECO:0000256" key="8">
    <source>
        <dbReference type="SAM" id="MobiDB-lite"/>
    </source>
</evidence>
<dbReference type="Gene3D" id="3.30.160.60">
    <property type="entry name" value="Classic Zinc Finger"/>
    <property type="match status" value="1"/>
</dbReference>
<dbReference type="PANTHER" id="PTHR24376:SF235">
    <property type="entry name" value="C2H2-TYPE DOMAIN-CONTAINING PROTEIN"/>
    <property type="match status" value="1"/>
</dbReference>
<dbReference type="InParanoid" id="W3X1Z5"/>
<evidence type="ECO:0000256" key="2">
    <source>
        <dbReference type="ARBA" id="ARBA00022723"/>
    </source>
</evidence>
<dbReference type="PROSITE" id="PS50157">
    <property type="entry name" value="ZINC_FINGER_C2H2_2"/>
    <property type="match status" value="2"/>
</dbReference>
<gene>
    <name evidence="10" type="ORF">PFICI_07629</name>
</gene>
<protein>
    <recommendedName>
        <fullName evidence="9">C2H2-type domain-containing protein</fullName>
    </recommendedName>
</protein>
<sequence length="426" mass="48056">MPNRTISSVGGGNDGGGAGGAGDTGTWIPPELRKYIPNTPARPFDKAVSKHQRQQQEQPEWQCPKPGCRLTFRSEADLTKHQKLMSHWRCFECLTDFPDEEALSTHFQLTHRQTQDLKCPGCAETFTAASHLVGHIENNRCPRMFPSMLHERRQKLATFNHGLRQLNPMSRGFGLGEGMSHLNLNEKHPPQQMPDEATLASQESYTQQYPELGKELKDYRNGYPAVPDLLTGEPRTKLTIPPAVKIENRWEKGKDQKLFPQATPAVRPSPQELEDLTAATPSTQDIDPNERVINPDDDRFNPAVFYHEILRKFNCAYAPKCKAKFQTSGALIAHLRSQAHRSTVEFTCPRCLRKYKSMAAAMAHVENATRVCNIRETEDFRKFVSHITGGMLDGLNSSRDRLTDGTPRYIIPKAFYDSLPPSHKNA</sequence>
<dbReference type="GO" id="GO:0000978">
    <property type="term" value="F:RNA polymerase II cis-regulatory region sequence-specific DNA binding"/>
    <property type="evidence" value="ECO:0007669"/>
    <property type="project" value="TreeGrafter"/>
</dbReference>
<dbReference type="KEGG" id="pfy:PFICI_07629"/>
<dbReference type="EMBL" id="KI912113">
    <property type="protein sequence ID" value="ETS80100.1"/>
    <property type="molecule type" value="Genomic_DNA"/>
</dbReference>
<comment type="subcellular location">
    <subcellularLocation>
        <location evidence="1">Nucleus</location>
    </subcellularLocation>
</comment>
<dbReference type="HOGENOM" id="CLU_031491_1_0_1"/>
<organism evidence="10 11">
    <name type="scientific">Pestalotiopsis fici (strain W106-1 / CGMCC3.15140)</name>
    <dbReference type="NCBI Taxonomy" id="1229662"/>
    <lineage>
        <taxon>Eukaryota</taxon>
        <taxon>Fungi</taxon>
        <taxon>Dikarya</taxon>
        <taxon>Ascomycota</taxon>
        <taxon>Pezizomycotina</taxon>
        <taxon>Sordariomycetes</taxon>
        <taxon>Xylariomycetidae</taxon>
        <taxon>Amphisphaeriales</taxon>
        <taxon>Sporocadaceae</taxon>
        <taxon>Pestalotiopsis</taxon>
    </lineage>
</organism>
<dbReference type="SMART" id="SM00355">
    <property type="entry name" value="ZnF_C2H2"/>
    <property type="match status" value="4"/>
</dbReference>
<evidence type="ECO:0000313" key="10">
    <source>
        <dbReference type="EMBL" id="ETS80100.1"/>
    </source>
</evidence>
<evidence type="ECO:0000256" key="4">
    <source>
        <dbReference type="ARBA" id="ARBA00022771"/>
    </source>
</evidence>
<accession>W3X1Z5</accession>
<dbReference type="PROSITE" id="PS00028">
    <property type="entry name" value="ZINC_FINGER_C2H2_1"/>
    <property type="match status" value="2"/>
</dbReference>
<reference evidence="11" key="1">
    <citation type="journal article" date="2015" name="BMC Genomics">
        <title>Genomic and transcriptomic analysis of the endophytic fungus Pestalotiopsis fici reveals its lifestyle and high potential for synthesis of natural products.</title>
        <authorList>
            <person name="Wang X."/>
            <person name="Zhang X."/>
            <person name="Liu L."/>
            <person name="Xiang M."/>
            <person name="Wang W."/>
            <person name="Sun X."/>
            <person name="Che Y."/>
            <person name="Guo L."/>
            <person name="Liu G."/>
            <person name="Guo L."/>
            <person name="Wang C."/>
            <person name="Yin W.B."/>
            <person name="Stadler M."/>
            <person name="Zhang X."/>
            <person name="Liu X."/>
        </authorList>
    </citation>
    <scope>NUCLEOTIDE SEQUENCE [LARGE SCALE GENOMIC DNA]</scope>
    <source>
        <strain evidence="11">W106-1 / CGMCC3.15140</strain>
    </source>
</reference>
<feature type="compositionally biased region" description="Gly residues" evidence="8">
    <location>
        <begin position="9"/>
        <end position="23"/>
    </location>
</feature>
<evidence type="ECO:0000256" key="3">
    <source>
        <dbReference type="ARBA" id="ARBA00022737"/>
    </source>
</evidence>
<name>W3X1Z5_PESFW</name>